<dbReference type="PANTHER" id="PTHR43976:SF16">
    <property type="entry name" value="SHORT-CHAIN DEHYDROGENASE_REDUCTASE FAMILY PROTEIN"/>
    <property type="match status" value="1"/>
</dbReference>
<evidence type="ECO:0000256" key="3">
    <source>
        <dbReference type="ARBA" id="ARBA00023002"/>
    </source>
</evidence>
<proteinExistence type="inferred from homology"/>
<name>A0A5M3M9S7_CONPW</name>
<dbReference type="InterPro" id="IPR002347">
    <property type="entry name" value="SDR_fam"/>
</dbReference>
<dbReference type="PANTHER" id="PTHR43976">
    <property type="entry name" value="SHORT CHAIN DEHYDROGENASE"/>
    <property type="match status" value="1"/>
</dbReference>
<dbReference type="InterPro" id="IPR036291">
    <property type="entry name" value="NAD(P)-bd_dom_sf"/>
</dbReference>
<reference evidence="6" key="1">
    <citation type="journal article" date="2012" name="Science">
        <title>The Paleozoic origin of enzymatic lignin decomposition reconstructed from 31 fungal genomes.</title>
        <authorList>
            <person name="Floudas D."/>
            <person name="Binder M."/>
            <person name="Riley R."/>
            <person name="Barry K."/>
            <person name="Blanchette R.A."/>
            <person name="Henrissat B."/>
            <person name="Martinez A.T."/>
            <person name="Otillar R."/>
            <person name="Spatafora J.W."/>
            <person name="Yadav J.S."/>
            <person name="Aerts A."/>
            <person name="Benoit I."/>
            <person name="Boyd A."/>
            <person name="Carlson A."/>
            <person name="Copeland A."/>
            <person name="Coutinho P.M."/>
            <person name="de Vries R.P."/>
            <person name="Ferreira P."/>
            <person name="Findley K."/>
            <person name="Foster B."/>
            <person name="Gaskell J."/>
            <person name="Glotzer D."/>
            <person name="Gorecki P."/>
            <person name="Heitman J."/>
            <person name="Hesse C."/>
            <person name="Hori C."/>
            <person name="Igarashi K."/>
            <person name="Jurgens J.A."/>
            <person name="Kallen N."/>
            <person name="Kersten P."/>
            <person name="Kohler A."/>
            <person name="Kuees U."/>
            <person name="Kumar T.K.A."/>
            <person name="Kuo A."/>
            <person name="LaButti K."/>
            <person name="Larrondo L.F."/>
            <person name="Lindquist E."/>
            <person name="Ling A."/>
            <person name="Lombard V."/>
            <person name="Lucas S."/>
            <person name="Lundell T."/>
            <person name="Martin R."/>
            <person name="McLaughlin D.J."/>
            <person name="Morgenstern I."/>
            <person name="Morin E."/>
            <person name="Murat C."/>
            <person name="Nagy L.G."/>
            <person name="Nolan M."/>
            <person name="Ohm R.A."/>
            <person name="Patyshakuliyeva A."/>
            <person name="Rokas A."/>
            <person name="Ruiz-Duenas F.J."/>
            <person name="Sabat G."/>
            <person name="Salamov A."/>
            <person name="Samejima M."/>
            <person name="Schmutz J."/>
            <person name="Slot J.C."/>
            <person name="St John F."/>
            <person name="Stenlid J."/>
            <person name="Sun H."/>
            <person name="Sun S."/>
            <person name="Syed K."/>
            <person name="Tsang A."/>
            <person name="Wiebenga A."/>
            <person name="Young D."/>
            <person name="Pisabarro A."/>
            <person name="Eastwood D.C."/>
            <person name="Martin F."/>
            <person name="Cullen D."/>
            <person name="Grigoriev I.V."/>
            <person name="Hibbett D.S."/>
        </authorList>
    </citation>
    <scope>NUCLEOTIDE SEQUENCE [LARGE SCALE GENOMIC DNA]</scope>
    <source>
        <strain evidence="6">RWD-64-598 SS2</strain>
    </source>
</reference>
<protein>
    <submittedName>
        <fullName evidence="5">NAD(P)-binding protein</fullName>
    </submittedName>
</protein>
<dbReference type="InterPro" id="IPR020904">
    <property type="entry name" value="Sc_DH/Rdtase_CS"/>
</dbReference>
<evidence type="ECO:0000256" key="2">
    <source>
        <dbReference type="ARBA" id="ARBA00022857"/>
    </source>
</evidence>
<gene>
    <name evidence="5" type="ORF">CONPUDRAFT_111629</name>
</gene>
<evidence type="ECO:0000313" key="6">
    <source>
        <dbReference type="Proteomes" id="UP000053558"/>
    </source>
</evidence>
<dbReference type="GO" id="GO:0016491">
    <property type="term" value="F:oxidoreductase activity"/>
    <property type="evidence" value="ECO:0007669"/>
    <property type="project" value="UniProtKB-KW"/>
</dbReference>
<dbReference type="OMA" id="MDSSRIW"/>
<dbReference type="CDD" id="cd05374">
    <property type="entry name" value="17beta-HSD-like_SDR_c"/>
    <property type="match status" value="1"/>
</dbReference>
<keyword evidence="6" id="KW-1185">Reference proteome</keyword>
<dbReference type="PROSITE" id="PS00061">
    <property type="entry name" value="ADH_SHORT"/>
    <property type="match status" value="1"/>
</dbReference>
<dbReference type="KEGG" id="cput:CONPUDRAFT_111629"/>
<dbReference type="RefSeq" id="XP_007773853.1">
    <property type="nucleotide sequence ID" value="XM_007775663.1"/>
</dbReference>
<evidence type="ECO:0000256" key="1">
    <source>
        <dbReference type="ARBA" id="ARBA00006484"/>
    </source>
</evidence>
<dbReference type="Proteomes" id="UP000053558">
    <property type="component" value="Unassembled WGS sequence"/>
</dbReference>
<dbReference type="Gene3D" id="3.40.50.720">
    <property type="entry name" value="NAD(P)-binding Rossmann-like Domain"/>
    <property type="match status" value="1"/>
</dbReference>
<evidence type="ECO:0000313" key="5">
    <source>
        <dbReference type="EMBL" id="EIW75847.1"/>
    </source>
</evidence>
<keyword evidence="3" id="KW-0560">Oxidoreductase</keyword>
<dbReference type="PRINTS" id="PR00080">
    <property type="entry name" value="SDRFAMILY"/>
</dbReference>
<comment type="caution">
    <text evidence="5">The sequence shown here is derived from an EMBL/GenBank/DDBJ whole genome shotgun (WGS) entry which is preliminary data.</text>
</comment>
<organism evidence="5 6">
    <name type="scientific">Coniophora puteana (strain RWD-64-598)</name>
    <name type="common">Brown rot fungus</name>
    <dbReference type="NCBI Taxonomy" id="741705"/>
    <lineage>
        <taxon>Eukaryota</taxon>
        <taxon>Fungi</taxon>
        <taxon>Dikarya</taxon>
        <taxon>Basidiomycota</taxon>
        <taxon>Agaricomycotina</taxon>
        <taxon>Agaricomycetes</taxon>
        <taxon>Agaricomycetidae</taxon>
        <taxon>Boletales</taxon>
        <taxon>Coniophorineae</taxon>
        <taxon>Coniophoraceae</taxon>
        <taxon>Coniophora</taxon>
    </lineage>
</organism>
<dbReference type="SUPFAM" id="SSF51735">
    <property type="entry name" value="NAD(P)-binding Rossmann-fold domains"/>
    <property type="match status" value="1"/>
</dbReference>
<keyword evidence="2" id="KW-0521">NADP</keyword>
<sequence length="286" mass="31666">MDSSRIWLSTGASSGFGRLMTELALKKGDKVVATLRKPDAIAYLTSVFSAERLLPIALDVTKRDQVKDAFAKAFDHFGRIDIVFNNAGVLLLAEIEATSEEDARAMFEVNFWGASHVTQESLRVFREENKPRGGRLIQASSGAGALGTPANGYYCATKHALEGLSEAAMDEVDPSWNIKVTIVQFGAFRTKILGENVNITPNHPAYDGKEFASWQIRKFLMSSRVTGDAEKAIVQVERLSRLENPPRRLLLGKTLLPIVRKKVHGYMSELDSYESWSDDLDIEAAK</sequence>
<dbReference type="OrthoDB" id="1274115at2759"/>
<dbReference type="Pfam" id="PF00106">
    <property type="entry name" value="adh_short"/>
    <property type="match status" value="1"/>
</dbReference>
<evidence type="ECO:0000256" key="4">
    <source>
        <dbReference type="RuleBase" id="RU000363"/>
    </source>
</evidence>
<comment type="similarity">
    <text evidence="1 4">Belongs to the short-chain dehydrogenases/reductases (SDR) family.</text>
</comment>
<dbReference type="InterPro" id="IPR051911">
    <property type="entry name" value="SDR_oxidoreductase"/>
</dbReference>
<dbReference type="GeneID" id="19198897"/>
<dbReference type="EMBL" id="JH711587">
    <property type="protein sequence ID" value="EIW75847.1"/>
    <property type="molecule type" value="Genomic_DNA"/>
</dbReference>
<accession>A0A5M3M9S7</accession>
<dbReference type="AlphaFoldDB" id="A0A5M3M9S7"/>
<dbReference type="PRINTS" id="PR00081">
    <property type="entry name" value="GDHRDH"/>
</dbReference>